<comment type="caution">
    <text evidence="2">The sequence shown here is derived from an EMBL/GenBank/DDBJ whole genome shotgun (WGS) entry which is preliminary data.</text>
</comment>
<dbReference type="SUPFAM" id="SSF56349">
    <property type="entry name" value="DNA breaking-rejoining enzymes"/>
    <property type="match status" value="1"/>
</dbReference>
<reference evidence="3" key="2">
    <citation type="submission" date="2019-06" db="EMBL/GenBank/DDBJ databases">
        <title>AzeR, a transcriptional regulator that responds to azelaic acid in Pseudomonas nitroreducens.</title>
        <authorList>
            <person name="Bez C."/>
            <person name="Javvadi S.G."/>
            <person name="Bertani I."/>
            <person name="Devescovi G."/>
            <person name="Studholme D.J."/>
            <person name="Geller A."/>
            <person name="Levy A."/>
            <person name="Venturi V."/>
        </authorList>
    </citation>
    <scope>NUCLEOTIDE SEQUENCE [LARGE SCALE GENOMIC DNA]</scope>
    <source>
        <strain evidence="3">DSM 9128</strain>
    </source>
</reference>
<dbReference type="InterPro" id="IPR013762">
    <property type="entry name" value="Integrase-like_cat_sf"/>
</dbReference>
<accession>A0A5R8ZQ98</accession>
<dbReference type="EMBL" id="VASG01000013">
    <property type="protein sequence ID" value="TLP68407.1"/>
    <property type="molecule type" value="Genomic_DNA"/>
</dbReference>
<gene>
    <name evidence="2" type="ORF">FEA48_30115</name>
</gene>
<keyword evidence="1" id="KW-0233">DNA recombination</keyword>
<evidence type="ECO:0000313" key="3">
    <source>
        <dbReference type="Proteomes" id="UP000307510"/>
    </source>
</evidence>
<dbReference type="InterPro" id="IPR011010">
    <property type="entry name" value="DNA_brk_join_enz"/>
</dbReference>
<reference evidence="2 3" key="1">
    <citation type="submission" date="2019-05" db="EMBL/GenBank/DDBJ databases">
        <authorList>
            <person name="Moore K."/>
            <person name="O'Neill P."/>
            <person name="Farbos A."/>
            <person name="Studholme D.J."/>
        </authorList>
    </citation>
    <scope>NUCLEOTIDE SEQUENCE [LARGE SCALE GENOMIC DNA]</scope>
    <source>
        <strain evidence="2 3">DSM 9128</strain>
    </source>
</reference>
<proteinExistence type="predicted"/>
<evidence type="ECO:0000313" key="2">
    <source>
        <dbReference type="EMBL" id="TLP68407.1"/>
    </source>
</evidence>
<dbReference type="AlphaFoldDB" id="A0A5R8ZQ98"/>
<dbReference type="GO" id="GO:0006310">
    <property type="term" value="P:DNA recombination"/>
    <property type="evidence" value="ECO:0007669"/>
    <property type="project" value="UniProtKB-KW"/>
</dbReference>
<dbReference type="Gene3D" id="1.10.443.10">
    <property type="entry name" value="Intergrase catalytic core"/>
    <property type="match status" value="1"/>
</dbReference>
<dbReference type="RefSeq" id="WP_138217071.1">
    <property type="nucleotide sequence ID" value="NZ_VASG01000013.1"/>
</dbReference>
<name>A0A5R8ZQ98_PSENT</name>
<dbReference type="GO" id="GO:0015074">
    <property type="term" value="P:DNA integration"/>
    <property type="evidence" value="ECO:0007669"/>
    <property type="project" value="InterPro"/>
</dbReference>
<evidence type="ECO:0000256" key="1">
    <source>
        <dbReference type="ARBA" id="ARBA00023172"/>
    </source>
</evidence>
<sequence>MSQQKLPAEIRNFFERTTRKVTGLYKPTWLVNALESSTWIVDSGVVVRDVDGTVKGGERLNWDRLLPKGRFTSRVYAVPLEQARMIVVCAHDGAFKVAKSLRGIRHFHLYLLWLVEFLAVRYGERFIKEGFSIFGVDDIVEFLGAAEIGGVSGTGAFIQRWEEYLSESTNGIEPASLSAHLEKLGALDGNGNLNLRFAASALGIDYKRLSQSQEFKKYLAHVFNCEPGSQLNDDDDGRLKLTVALSIWMVTFCELLSSLPIKSQAEIEDHYLVLDIVRPFRNRGDGRTRTLPLSTGRSLMFGCSKWMIDIYPALNIYLNEIIPLSRSIIDDSNVSPFTALSIAEEIVPIPDGLASTFDVYKRMQSDSRVSEAKIRTKFPFSIFLLRLHTAVCFCLAGVLTSCRRGELVELGTEASYEIAGRFYLSVLLRKTGIDNIREPMEKPIPRLVDECLASLNELKELWQNIAPSSDTLFASQAFFKVNVRGAFPFTVADAYVVLKELSEFLGLVDCSGERWVVLPHELRRYFAMTFFHFGGLENSLPALSWFMGHDDIEKTWRYIKESLTGKELSASEAALATSAVCSDDQSHGVKQLRHILLKHFGSEKINIMHEDELRDYLELLSEKGVYTATPIQINAGKRKKYTVAISIREGAHASTW</sequence>
<dbReference type="Proteomes" id="UP000307510">
    <property type="component" value="Unassembled WGS sequence"/>
</dbReference>
<protein>
    <submittedName>
        <fullName evidence="2">Site-specific integrase</fullName>
    </submittedName>
</protein>
<organism evidence="2 3">
    <name type="scientific">Pseudomonas nitroreducens</name>
    <dbReference type="NCBI Taxonomy" id="46680"/>
    <lineage>
        <taxon>Bacteria</taxon>
        <taxon>Pseudomonadati</taxon>
        <taxon>Pseudomonadota</taxon>
        <taxon>Gammaproteobacteria</taxon>
        <taxon>Pseudomonadales</taxon>
        <taxon>Pseudomonadaceae</taxon>
        <taxon>Pseudomonas</taxon>
    </lineage>
</organism>
<dbReference type="GO" id="GO:0003677">
    <property type="term" value="F:DNA binding"/>
    <property type="evidence" value="ECO:0007669"/>
    <property type="project" value="InterPro"/>
</dbReference>